<evidence type="ECO:0000313" key="2">
    <source>
        <dbReference type="EMBL" id="MPM23040.1"/>
    </source>
</evidence>
<evidence type="ECO:0000256" key="1">
    <source>
        <dbReference type="SAM" id="Phobius"/>
    </source>
</evidence>
<name>A0A644Y3B6_9ZZZZ</name>
<comment type="caution">
    <text evidence="2">The sequence shown here is derived from an EMBL/GenBank/DDBJ whole genome shotgun (WGS) entry which is preliminary data.</text>
</comment>
<keyword evidence="1" id="KW-0472">Membrane</keyword>
<feature type="transmembrane region" description="Helical" evidence="1">
    <location>
        <begin position="7"/>
        <end position="29"/>
    </location>
</feature>
<protein>
    <submittedName>
        <fullName evidence="2">Uncharacterized protein</fullName>
    </submittedName>
</protein>
<organism evidence="2">
    <name type="scientific">bioreactor metagenome</name>
    <dbReference type="NCBI Taxonomy" id="1076179"/>
    <lineage>
        <taxon>unclassified sequences</taxon>
        <taxon>metagenomes</taxon>
        <taxon>ecological metagenomes</taxon>
    </lineage>
</organism>
<keyword evidence="1" id="KW-0812">Transmembrane</keyword>
<proteinExistence type="predicted"/>
<reference evidence="2" key="1">
    <citation type="submission" date="2019-08" db="EMBL/GenBank/DDBJ databases">
        <authorList>
            <person name="Kucharzyk K."/>
            <person name="Murdoch R.W."/>
            <person name="Higgins S."/>
            <person name="Loffler F."/>
        </authorList>
    </citation>
    <scope>NUCLEOTIDE SEQUENCE</scope>
</reference>
<accession>A0A644Y3B6</accession>
<gene>
    <name evidence="2" type="ORF">SDC9_69502</name>
</gene>
<dbReference type="EMBL" id="VSSQ01003943">
    <property type="protein sequence ID" value="MPM23040.1"/>
    <property type="molecule type" value="Genomic_DNA"/>
</dbReference>
<dbReference type="AlphaFoldDB" id="A0A644Y3B6"/>
<keyword evidence="1" id="KW-1133">Transmembrane helix</keyword>
<sequence length="35" mass="3642">MKRVTATALGILAEILFAAGFILMGYLVAVLSMGV</sequence>